<name>A0A4Y2CKF5_ARAVE</name>
<dbReference type="AlphaFoldDB" id="A0A4Y2CKF5"/>
<organism evidence="1 2">
    <name type="scientific">Araneus ventricosus</name>
    <name type="common">Orbweaver spider</name>
    <name type="synonym">Epeira ventricosa</name>
    <dbReference type="NCBI Taxonomy" id="182803"/>
    <lineage>
        <taxon>Eukaryota</taxon>
        <taxon>Metazoa</taxon>
        <taxon>Ecdysozoa</taxon>
        <taxon>Arthropoda</taxon>
        <taxon>Chelicerata</taxon>
        <taxon>Arachnida</taxon>
        <taxon>Araneae</taxon>
        <taxon>Araneomorphae</taxon>
        <taxon>Entelegynae</taxon>
        <taxon>Araneoidea</taxon>
        <taxon>Araneidae</taxon>
        <taxon>Araneus</taxon>
    </lineage>
</organism>
<dbReference type="EMBL" id="BGPR01000200">
    <property type="protein sequence ID" value="GBM04227.1"/>
    <property type="molecule type" value="Genomic_DNA"/>
</dbReference>
<keyword evidence="2" id="KW-1185">Reference proteome</keyword>
<dbReference type="Proteomes" id="UP000499080">
    <property type="component" value="Unassembled WGS sequence"/>
</dbReference>
<evidence type="ECO:0000313" key="1">
    <source>
        <dbReference type="EMBL" id="GBM04227.1"/>
    </source>
</evidence>
<protein>
    <submittedName>
        <fullName evidence="1">Uncharacterized protein</fullName>
    </submittedName>
</protein>
<evidence type="ECO:0000313" key="2">
    <source>
        <dbReference type="Proteomes" id="UP000499080"/>
    </source>
</evidence>
<gene>
    <name evidence="1" type="ORF">AVEN_41040_1</name>
</gene>
<proteinExistence type="predicted"/>
<sequence>MGLWLFVRQENDARQVVSLTAVVIATGYVSEDPFRIRGIRRKSVLLLFSASVCGDKIEYLIIRLLSFAAVASTFPFSSKWTNVTNLNELPPTRNGLLLRYPVSIATAVNETTW</sequence>
<comment type="caution">
    <text evidence="1">The sequence shown here is derived from an EMBL/GenBank/DDBJ whole genome shotgun (WGS) entry which is preliminary data.</text>
</comment>
<accession>A0A4Y2CKF5</accession>
<reference evidence="1 2" key="1">
    <citation type="journal article" date="2019" name="Sci. Rep.">
        <title>Orb-weaving spider Araneus ventricosus genome elucidates the spidroin gene catalogue.</title>
        <authorList>
            <person name="Kono N."/>
            <person name="Nakamura H."/>
            <person name="Ohtoshi R."/>
            <person name="Moran D.A.P."/>
            <person name="Shinohara A."/>
            <person name="Yoshida Y."/>
            <person name="Fujiwara M."/>
            <person name="Mori M."/>
            <person name="Tomita M."/>
            <person name="Arakawa K."/>
        </authorList>
    </citation>
    <scope>NUCLEOTIDE SEQUENCE [LARGE SCALE GENOMIC DNA]</scope>
</reference>